<reference evidence="1" key="1">
    <citation type="submission" date="2020-11" db="EMBL/GenBank/DDBJ databases">
        <authorList>
            <person name="Tran Van P."/>
        </authorList>
    </citation>
    <scope>NUCLEOTIDE SEQUENCE</scope>
</reference>
<protein>
    <submittedName>
        <fullName evidence="1">Uncharacterized protein</fullName>
    </submittedName>
</protein>
<sequence length="444" mass="49478">MARRNLSYREAGQAVDRNSSYKSHYATRGAQFVMDNYQFPNMPIRPRNVTSYVATLSSTPEQVAGDMGVDSSGSSIEGTLDDIISKGVEQMVSKIVSLLVTVASSAPGELDLPSLVTTITGEIRKLLRDVRRFNSHNRRTARIKASSGVQGLIGLPELGGVALLIRSDIQSVEITSGNFQYPWEFCITGGHEALWDVHVLLSIPESGIKRVTHPIEQKLNAVKYMKARWSRYRLIFADGARRGGEPALVGAAFYDSSINYGVKGTLKFIFTIIRLRLGHAYTKDQLYLMRKVPSSHCVVCHVPETLEHIFMTCPVHQLARIERDESKVKGKQRRVNSLRGEGKVSFDGTPLGNSERSRSLGRAHSTLLCVSEVEEKARVEASMMLVLNVLSKQDGQRIQEHLNTILLVITIIPIKIGSIHYIETTLVMFEIRILKKRAVLTNTF</sequence>
<organism evidence="1">
    <name type="scientific">Timema monikensis</name>
    <dbReference type="NCBI Taxonomy" id="170555"/>
    <lineage>
        <taxon>Eukaryota</taxon>
        <taxon>Metazoa</taxon>
        <taxon>Ecdysozoa</taxon>
        <taxon>Arthropoda</taxon>
        <taxon>Hexapoda</taxon>
        <taxon>Insecta</taxon>
        <taxon>Pterygota</taxon>
        <taxon>Neoptera</taxon>
        <taxon>Polyneoptera</taxon>
        <taxon>Phasmatodea</taxon>
        <taxon>Timematodea</taxon>
        <taxon>Timematoidea</taxon>
        <taxon>Timematidae</taxon>
        <taxon>Timema</taxon>
    </lineage>
</organism>
<evidence type="ECO:0000313" key="1">
    <source>
        <dbReference type="EMBL" id="CAD7432968.1"/>
    </source>
</evidence>
<accession>A0A7R9HU95</accession>
<name>A0A7R9HU95_9NEOP</name>
<dbReference type="AlphaFoldDB" id="A0A7R9HU95"/>
<gene>
    <name evidence="1" type="ORF">TMSB3V08_LOCUS9659</name>
</gene>
<dbReference type="EMBL" id="OB796025">
    <property type="protein sequence ID" value="CAD7432968.1"/>
    <property type="molecule type" value="Genomic_DNA"/>
</dbReference>
<proteinExistence type="predicted"/>